<proteinExistence type="predicted"/>
<organism evidence="2 3">
    <name type="scientific">Trichoderma harzianum CBS 226.95</name>
    <dbReference type="NCBI Taxonomy" id="983964"/>
    <lineage>
        <taxon>Eukaryota</taxon>
        <taxon>Fungi</taxon>
        <taxon>Dikarya</taxon>
        <taxon>Ascomycota</taxon>
        <taxon>Pezizomycotina</taxon>
        <taxon>Sordariomycetes</taxon>
        <taxon>Hypocreomycetidae</taxon>
        <taxon>Hypocreales</taxon>
        <taxon>Hypocreaceae</taxon>
        <taxon>Trichoderma</taxon>
    </lineage>
</organism>
<keyword evidence="3" id="KW-1185">Reference proteome</keyword>
<dbReference type="Proteomes" id="UP000241690">
    <property type="component" value="Unassembled WGS sequence"/>
</dbReference>
<name>A0A2T4ADM7_TRIHA</name>
<dbReference type="AlphaFoldDB" id="A0A2T4ADM7"/>
<feature type="compositionally biased region" description="Polar residues" evidence="1">
    <location>
        <begin position="1"/>
        <end position="13"/>
    </location>
</feature>
<evidence type="ECO:0000256" key="1">
    <source>
        <dbReference type="SAM" id="MobiDB-lite"/>
    </source>
</evidence>
<feature type="region of interest" description="Disordered" evidence="1">
    <location>
        <begin position="96"/>
        <end position="130"/>
    </location>
</feature>
<accession>A0A2T4ADM7</accession>
<feature type="compositionally biased region" description="Basic and acidic residues" evidence="1">
    <location>
        <begin position="96"/>
        <end position="116"/>
    </location>
</feature>
<dbReference type="EMBL" id="KZ679680">
    <property type="protein sequence ID" value="PTB55194.1"/>
    <property type="molecule type" value="Genomic_DNA"/>
</dbReference>
<reference evidence="2 3" key="1">
    <citation type="submission" date="2016-07" db="EMBL/GenBank/DDBJ databases">
        <title>Multiple horizontal gene transfer events from other fungi enriched the ability of initially mycotrophic Trichoderma (Ascomycota) to feed on dead plant biomass.</title>
        <authorList>
            <consortium name="DOE Joint Genome Institute"/>
            <person name="Aerts A."/>
            <person name="Atanasova L."/>
            <person name="Chenthamara K."/>
            <person name="Zhang J."/>
            <person name="Grujic M."/>
            <person name="Henrissat B."/>
            <person name="Kuo A."/>
            <person name="Salamov A."/>
            <person name="Lipzen A."/>
            <person name="Labutti K."/>
            <person name="Barry K."/>
            <person name="Miao Y."/>
            <person name="Rahimi M.J."/>
            <person name="Shen Q."/>
            <person name="Grigoriev I.V."/>
            <person name="Kubicek C.P."/>
            <person name="Druzhinina I.S."/>
        </authorList>
    </citation>
    <scope>NUCLEOTIDE SEQUENCE [LARGE SCALE GENOMIC DNA]</scope>
    <source>
        <strain evidence="2 3">CBS 226.95</strain>
    </source>
</reference>
<gene>
    <name evidence="2" type="ORF">M431DRAFT_554373</name>
</gene>
<feature type="region of interest" description="Disordered" evidence="1">
    <location>
        <begin position="1"/>
        <end position="40"/>
    </location>
</feature>
<dbReference type="GeneID" id="36629979"/>
<protein>
    <submittedName>
        <fullName evidence="2">Uncharacterized protein</fullName>
    </submittedName>
</protein>
<evidence type="ECO:0000313" key="2">
    <source>
        <dbReference type="EMBL" id="PTB55194.1"/>
    </source>
</evidence>
<dbReference type="RefSeq" id="XP_024774871.1">
    <property type="nucleotide sequence ID" value="XM_024921398.1"/>
</dbReference>
<sequence length="162" mass="17726">MLSRQTLVSSAVSRENEAQRVKGGGKMRSEGEGQPPCSQSFMSSNRSLLFLLLHGRRGPQIANPLSTASFSRLSGRRGGGQGMGVPYSAGAVIRETRPKMQAKKADQKEECQQERRQGHRSGNARKCASRTLARASSTAASESTVFRRLKVYGTRWQIDLLS</sequence>
<evidence type="ECO:0000313" key="3">
    <source>
        <dbReference type="Proteomes" id="UP000241690"/>
    </source>
</evidence>